<proteinExistence type="predicted"/>
<protein>
    <submittedName>
        <fullName evidence="2">Uncharacterized protein</fullName>
    </submittedName>
</protein>
<keyword evidence="3" id="KW-1185">Reference proteome</keyword>
<reference evidence="3" key="1">
    <citation type="submission" date="2017-01" db="EMBL/GenBank/DDBJ databases">
        <authorList>
            <person name="Brunel B."/>
        </authorList>
    </citation>
    <scope>NUCLEOTIDE SEQUENCE [LARGE SCALE GENOMIC DNA]</scope>
</reference>
<gene>
    <name evidence="2" type="ORF">BQ8794_100032</name>
</gene>
<dbReference type="STRING" id="1631249.BQ8794_100032"/>
<feature type="compositionally biased region" description="Basic residues" evidence="1">
    <location>
        <begin position="34"/>
        <end position="46"/>
    </location>
</feature>
<evidence type="ECO:0000313" key="3">
    <source>
        <dbReference type="Proteomes" id="UP000188388"/>
    </source>
</evidence>
<accession>A0A1R3UZR7</accession>
<dbReference type="Proteomes" id="UP000188388">
    <property type="component" value="Unassembled WGS sequence"/>
</dbReference>
<dbReference type="EMBL" id="FTPD01000002">
    <property type="protein sequence ID" value="SIT53141.1"/>
    <property type="molecule type" value="Genomic_DNA"/>
</dbReference>
<evidence type="ECO:0000256" key="1">
    <source>
        <dbReference type="SAM" id="MobiDB-lite"/>
    </source>
</evidence>
<organism evidence="2 3">
    <name type="scientific">Mesorhizobium prunaredense</name>
    <dbReference type="NCBI Taxonomy" id="1631249"/>
    <lineage>
        <taxon>Bacteria</taxon>
        <taxon>Pseudomonadati</taxon>
        <taxon>Pseudomonadota</taxon>
        <taxon>Alphaproteobacteria</taxon>
        <taxon>Hyphomicrobiales</taxon>
        <taxon>Phyllobacteriaceae</taxon>
        <taxon>Mesorhizobium</taxon>
    </lineage>
</organism>
<feature type="region of interest" description="Disordered" evidence="1">
    <location>
        <begin position="34"/>
        <end position="54"/>
    </location>
</feature>
<sequence length="116" mass="12824">MRFVKTTRHQGTIQEIKYYYTFDPRSPSRRMLVARRPKSTGLRRPKPSPIGSTSAQVGRYRAIFLGDGPIAVRGDYRAAAPSQRGGVGPFSFAGWGELYAISCIIANLGNCFCSFS</sequence>
<dbReference type="AlphaFoldDB" id="A0A1R3UZR7"/>
<evidence type="ECO:0000313" key="2">
    <source>
        <dbReference type="EMBL" id="SIT53141.1"/>
    </source>
</evidence>
<name>A0A1R3UZR7_9HYPH</name>